<sequence>IDAFLRVLSAFRLKGELNLRGIDMDTVQANDYDCFQLIPCTYQHMNESSKILITGLFEFCRIAFSEFQLLPISDKAKIFQSLDGEMRVMRRFGKDSSTFLCAYTGYISADVVDNFFSDCPDQKHANSAALILRNWIEETTPEPQKHFCRVEPTEYEFYAMIGLALWSVESIDASDQILALSARYRTEIMEELASIYRETIGEEKGAIRI</sequence>
<evidence type="ECO:0000256" key="3">
    <source>
        <dbReference type="ARBA" id="ARBA00023170"/>
    </source>
</evidence>
<keyword evidence="3" id="KW-0675">Receptor</keyword>
<organism evidence="5 6">
    <name type="scientific">Pristionchus entomophagus</name>
    <dbReference type="NCBI Taxonomy" id="358040"/>
    <lineage>
        <taxon>Eukaryota</taxon>
        <taxon>Metazoa</taxon>
        <taxon>Ecdysozoa</taxon>
        <taxon>Nematoda</taxon>
        <taxon>Chromadorea</taxon>
        <taxon>Rhabditida</taxon>
        <taxon>Rhabditina</taxon>
        <taxon>Diplogasteromorpha</taxon>
        <taxon>Diplogasteroidea</taxon>
        <taxon>Neodiplogasteridae</taxon>
        <taxon>Pristionchus</taxon>
    </lineage>
</organism>
<gene>
    <name evidence="5" type="ORF">PENTCL1PPCAC_4973</name>
</gene>
<dbReference type="AlphaFoldDB" id="A0AAV5SQA1"/>
<dbReference type="EMBL" id="BTSX01000002">
    <property type="protein sequence ID" value="GMS82798.1"/>
    <property type="molecule type" value="Genomic_DNA"/>
</dbReference>
<dbReference type="InterPro" id="IPR000536">
    <property type="entry name" value="Nucl_hrmn_rcpt_lig-bd"/>
</dbReference>
<keyword evidence="1" id="KW-0805">Transcription regulation</keyword>
<dbReference type="GO" id="GO:0005634">
    <property type="term" value="C:nucleus"/>
    <property type="evidence" value="ECO:0007669"/>
    <property type="project" value="TreeGrafter"/>
</dbReference>
<dbReference type="Pfam" id="PF00104">
    <property type="entry name" value="Hormone_recep"/>
    <property type="match status" value="1"/>
</dbReference>
<dbReference type="InterPro" id="IPR035500">
    <property type="entry name" value="NHR-like_dom_sf"/>
</dbReference>
<evidence type="ECO:0000259" key="4">
    <source>
        <dbReference type="PROSITE" id="PS51843"/>
    </source>
</evidence>
<dbReference type="Gene3D" id="1.10.565.10">
    <property type="entry name" value="Retinoid X Receptor"/>
    <property type="match status" value="1"/>
</dbReference>
<dbReference type="PANTHER" id="PTHR46011:SF6">
    <property type="entry name" value="HIGH ZINC ACTIVATED NUCLEAR RECEPTOR PROTEIN"/>
    <property type="match status" value="1"/>
</dbReference>
<dbReference type="SUPFAM" id="SSF48508">
    <property type="entry name" value="Nuclear receptor ligand-binding domain"/>
    <property type="match status" value="1"/>
</dbReference>
<keyword evidence="6" id="KW-1185">Reference proteome</keyword>
<feature type="domain" description="NR LBD" evidence="4">
    <location>
        <begin position="11"/>
        <end position="209"/>
    </location>
</feature>
<dbReference type="PANTHER" id="PTHR46011">
    <property type="entry name" value="NUCLEAR HORMONE RECEPTOR FAMILY MEMBER NHR-86-RELATED"/>
    <property type="match status" value="1"/>
</dbReference>
<dbReference type="Proteomes" id="UP001432027">
    <property type="component" value="Unassembled WGS sequence"/>
</dbReference>
<protein>
    <recommendedName>
        <fullName evidence="4">NR LBD domain-containing protein</fullName>
    </recommendedName>
</protein>
<name>A0AAV5SQA1_9BILA</name>
<feature type="non-terminal residue" evidence="5">
    <location>
        <position position="209"/>
    </location>
</feature>
<evidence type="ECO:0000256" key="2">
    <source>
        <dbReference type="ARBA" id="ARBA00023163"/>
    </source>
</evidence>
<keyword evidence="2" id="KW-0804">Transcription</keyword>
<reference evidence="5" key="1">
    <citation type="submission" date="2023-10" db="EMBL/GenBank/DDBJ databases">
        <title>Genome assembly of Pristionchus species.</title>
        <authorList>
            <person name="Yoshida K."/>
            <person name="Sommer R.J."/>
        </authorList>
    </citation>
    <scope>NUCLEOTIDE SEQUENCE</scope>
    <source>
        <strain evidence="5">RS0144</strain>
    </source>
</reference>
<evidence type="ECO:0000313" key="5">
    <source>
        <dbReference type="EMBL" id="GMS82798.1"/>
    </source>
</evidence>
<proteinExistence type="predicted"/>
<dbReference type="PROSITE" id="PS51843">
    <property type="entry name" value="NR_LBD"/>
    <property type="match status" value="1"/>
</dbReference>
<comment type="caution">
    <text evidence="5">The sequence shown here is derived from an EMBL/GenBank/DDBJ whole genome shotgun (WGS) entry which is preliminary data.</text>
</comment>
<evidence type="ECO:0000313" key="6">
    <source>
        <dbReference type="Proteomes" id="UP001432027"/>
    </source>
</evidence>
<evidence type="ECO:0000256" key="1">
    <source>
        <dbReference type="ARBA" id="ARBA00023015"/>
    </source>
</evidence>
<accession>A0AAV5SQA1</accession>
<dbReference type="GO" id="GO:0003700">
    <property type="term" value="F:DNA-binding transcription factor activity"/>
    <property type="evidence" value="ECO:0007669"/>
    <property type="project" value="TreeGrafter"/>
</dbReference>
<feature type="non-terminal residue" evidence="5">
    <location>
        <position position="1"/>
    </location>
</feature>